<dbReference type="InterPro" id="IPR025328">
    <property type="entry name" value="DUF4234"/>
</dbReference>
<keyword evidence="4" id="KW-1185">Reference proteome</keyword>
<keyword evidence="1" id="KW-0472">Membrane</keyword>
<name>A0A2T4UIR4_9ACTN</name>
<evidence type="ECO:0000256" key="1">
    <source>
        <dbReference type="SAM" id="Phobius"/>
    </source>
</evidence>
<reference evidence="3 4" key="1">
    <citation type="submission" date="2018-03" db="EMBL/GenBank/DDBJ databases">
        <title>Aquarubrobacter algicola gen. nov., sp. nov., a novel actinobacterium isolated from shallow eutrophic lake during the end of cyanobacterial harmful algal blooms.</title>
        <authorList>
            <person name="Chun S.J."/>
        </authorList>
    </citation>
    <scope>NUCLEOTIDE SEQUENCE [LARGE SCALE GENOMIC DNA]</scope>
    <source>
        <strain evidence="3 4">Seoho-28</strain>
    </source>
</reference>
<gene>
    <name evidence="3" type="ORF">C7Y72_05380</name>
</gene>
<accession>A0A2T4UIR4</accession>
<protein>
    <recommendedName>
        <fullName evidence="2">DUF4234 domain-containing protein</fullName>
    </recommendedName>
</protein>
<sequence length="135" mass="14406">MAENVQIAGSGEDGRVRNPLGVIGLTLITLGIYGIVWYYKVNKELAAIGRAKGTEEAGTSPVTSVLAVTLGALVIVPAVVSMFRTWKRLNVAEGLVGREPDMSAPVGFVLMFLLGPVGTYFFQRNLNRVLQAQAA</sequence>
<comment type="caution">
    <text evidence="3">The sequence shown here is derived from an EMBL/GenBank/DDBJ whole genome shotgun (WGS) entry which is preliminary data.</text>
</comment>
<proteinExistence type="predicted"/>
<dbReference type="EMBL" id="PYYB01000001">
    <property type="protein sequence ID" value="PTL59119.1"/>
    <property type="molecule type" value="Genomic_DNA"/>
</dbReference>
<feature type="transmembrane region" description="Helical" evidence="1">
    <location>
        <begin position="60"/>
        <end position="83"/>
    </location>
</feature>
<dbReference type="RefSeq" id="WP_107567555.1">
    <property type="nucleotide sequence ID" value="NZ_PYYB01000001.1"/>
</dbReference>
<dbReference type="AlphaFoldDB" id="A0A2T4UIR4"/>
<dbReference type="Proteomes" id="UP000240739">
    <property type="component" value="Unassembled WGS sequence"/>
</dbReference>
<feature type="transmembrane region" description="Helical" evidence="1">
    <location>
        <begin position="20"/>
        <end position="39"/>
    </location>
</feature>
<feature type="domain" description="DUF4234" evidence="2">
    <location>
        <begin position="18"/>
        <end position="90"/>
    </location>
</feature>
<evidence type="ECO:0000313" key="4">
    <source>
        <dbReference type="Proteomes" id="UP000240739"/>
    </source>
</evidence>
<keyword evidence="1" id="KW-1133">Transmembrane helix</keyword>
<evidence type="ECO:0000313" key="3">
    <source>
        <dbReference type="EMBL" id="PTL59119.1"/>
    </source>
</evidence>
<organism evidence="3 4">
    <name type="scientific">Paraconexibacter algicola</name>
    <dbReference type="NCBI Taxonomy" id="2133960"/>
    <lineage>
        <taxon>Bacteria</taxon>
        <taxon>Bacillati</taxon>
        <taxon>Actinomycetota</taxon>
        <taxon>Thermoleophilia</taxon>
        <taxon>Solirubrobacterales</taxon>
        <taxon>Paraconexibacteraceae</taxon>
        <taxon>Paraconexibacter</taxon>
    </lineage>
</organism>
<dbReference type="OrthoDB" id="4945834at2"/>
<dbReference type="Pfam" id="PF14018">
    <property type="entry name" value="DUF4234"/>
    <property type="match status" value="1"/>
</dbReference>
<keyword evidence="1" id="KW-0812">Transmembrane</keyword>
<feature type="transmembrane region" description="Helical" evidence="1">
    <location>
        <begin position="103"/>
        <end position="122"/>
    </location>
</feature>
<evidence type="ECO:0000259" key="2">
    <source>
        <dbReference type="Pfam" id="PF14018"/>
    </source>
</evidence>